<dbReference type="Proteomes" id="UP000076874">
    <property type="component" value="Unassembled WGS sequence"/>
</dbReference>
<evidence type="ECO:0000256" key="2">
    <source>
        <dbReference type="SAM" id="MobiDB-lite"/>
    </source>
</evidence>
<feature type="region of interest" description="Disordered" evidence="2">
    <location>
        <begin position="939"/>
        <end position="961"/>
    </location>
</feature>
<feature type="domain" description="MMS19 N-terminal" evidence="3">
    <location>
        <begin position="64"/>
        <end position="328"/>
    </location>
</feature>
<comment type="similarity">
    <text evidence="1">Belongs to the MET18/MMS19 family.</text>
</comment>
<accession>A0A167TV11</accession>
<feature type="region of interest" description="Disordered" evidence="2">
    <location>
        <begin position="447"/>
        <end position="466"/>
    </location>
</feature>
<dbReference type="STRING" id="1081102.A0A167TV11"/>
<dbReference type="PANTHER" id="PTHR12891:SF0">
    <property type="entry name" value="MMS19 NUCLEOTIDE EXCISION REPAIR PROTEIN HOMOLOG"/>
    <property type="match status" value="1"/>
</dbReference>
<keyword evidence="1" id="KW-0539">Nucleus</keyword>
<evidence type="ECO:0000313" key="4">
    <source>
        <dbReference type="EMBL" id="OAA60978.1"/>
    </source>
</evidence>
<dbReference type="SUPFAM" id="SSF48371">
    <property type="entry name" value="ARM repeat"/>
    <property type="match status" value="1"/>
</dbReference>
<dbReference type="OrthoDB" id="342900at2759"/>
<sequence length="1257" mass="134573">MADFASLATSYVLADDEDEQRQLAGKAAEAIQNAPRKRTAVLNWAQSINQWMPHNNGDGDGDDDNVIVRAKALGFLAATLEVLDKNVLRAEQLDHLLVFFGAMFAIDHKAGILAAATALRCLCAMSHFRAPMAAAVFGHLVKLGDDFRLQAPPTRLAIYDLVLFLLRRDDAGVLAHLQTSAGPSAPFLRDLLQLCRHERDPDNLLLWFAILQQVLAHYQPLDPEVAEAVFHAASDYFPISMRSAATPAGTTVDDLKTALRGCFAASALAAPSVFDFLLQKMDQGDALTVAVKVDILRTIHACVETFPVPVESVVPHTSRIWNSLKYEVRHGDVVDTINWTLRVIEAISARLDQIPEPAACLRDFVELVLADCIGDLGNSTFTKPAGQLLTSTLRGGMRAFNLVLPSVLAAVKETLSKTQNANHTRDLVAFLNSVLQTRHDLVEQKAKEAVKNDSEATPDTETAGPSAVTTEFYSHDGTVLGLLDGVYLQLWNRSSQDSVVLVEVIRGLAALVVQRTEKQEPPPPPPPPRGAQPRLPPLCSPVQCTIIFSTLAPRILNALPTEDETTLSPVDSQMLAHEAMVALQLATVAYPEGFSSLVAKVVALIDAEQAKLSASKTTAAAKNNTDNEDVNVLRDALSRVAYIGCATISDPPEDGSLAVGFFRHLTGTLVASLESLLGAKAPFCVSLAVLSGIYAAALHLRAAFSQRGFVPSVADQAAGKHATAGDHNGRDSESEQDKDRLAGPFHLYVDEALSIVRRLYLRATTAVEGNDHDDDDHDDHLDLSADFDMPSSSLVSEYDDQDAYLHQLSSLAAFVVRDLTADQQVGAQLHTALFRFFHPSHTPSRSSFFHNRHGGRADVLSLGILNGLRPSVLANDTEISASSANLLSDFGVLDRLPPRTRLVRNNIATVAANKYSASTSTNTANAVAWKATVADVRDRLTNEPPSGGSSSPPPPPPLTPDQFARLVAVAAGAFARLDPAARPLAPLLALAPAAQVQAGNDQSFKRALQMARLLGGLVVAPTTTTTATAATSAAADRGVLTPENHAVVKALHRQWVYGQTVQTLLPLAFPRRPATEGENDDAAAAAADAARRVSTVHTVAILALVRRMPVAVYEDDVDNGTLVRIVVAAATTLAPQWADVAAALRVLTTLLAARRAEAVQGHLKAVVDAAVCAFAPPAPPGTSTDTDATLAAVAPPPACRKQALVLVGELPEHFDKTLLLPYEPRLARALAASCGDRVRELRTVAQQARERWNKVAL</sequence>
<dbReference type="InterPro" id="IPR029240">
    <property type="entry name" value="MMS19_N"/>
</dbReference>
<dbReference type="GO" id="GO:0005634">
    <property type="term" value="C:nucleus"/>
    <property type="evidence" value="ECO:0007669"/>
    <property type="project" value="UniProtKB-SubCell"/>
</dbReference>
<reference evidence="4 5" key="1">
    <citation type="journal article" date="2016" name="Genome Biol. Evol.">
        <title>Divergent and convergent evolution of fungal pathogenicity.</title>
        <authorList>
            <person name="Shang Y."/>
            <person name="Xiao G."/>
            <person name="Zheng P."/>
            <person name="Cen K."/>
            <person name="Zhan S."/>
            <person name="Wang C."/>
        </authorList>
    </citation>
    <scope>NUCLEOTIDE SEQUENCE [LARGE SCALE GENOMIC DNA]</scope>
    <source>
        <strain evidence="4 5">RCEF 264</strain>
    </source>
</reference>
<gene>
    <name evidence="4" type="ORF">SPI_05002</name>
</gene>
<keyword evidence="1" id="KW-0227">DNA damage</keyword>
<evidence type="ECO:0000256" key="1">
    <source>
        <dbReference type="RuleBase" id="RU367072"/>
    </source>
</evidence>
<keyword evidence="1" id="KW-0234">DNA repair</keyword>
<comment type="function">
    <text evidence="1">Key component of the cytosolic iron-sulfur protein assembly (CIA) complex, a multiprotein complex that mediates the incorporation of iron-sulfur cluster into apoproteins specifically involved in DNA metabolism and genomic integrity. In the CIA complex, MMS19 acts as an adapter between early-acting CIA components and a subset of cellular target iron-sulfur proteins.</text>
</comment>
<dbReference type="GO" id="GO:0051604">
    <property type="term" value="P:protein maturation"/>
    <property type="evidence" value="ECO:0007669"/>
    <property type="project" value="UniProtKB-UniRule"/>
</dbReference>
<dbReference type="PANTHER" id="PTHR12891">
    <property type="entry name" value="DNA REPAIR/TRANSCRIPTION PROTEIN MET18/MMS19"/>
    <property type="match status" value="1"/>
</dbReference>
<dbReference type="InterPro" id="IPR016024">
    <property type="entry name" value="ARM-type_fold"/>
</dbReference>
<keyword evidence="5" id="KW-1185">Reference proteome</keyword>
<comment type="caution">
    <text evidence="4">The sequence shown here is derived from an EMBL/GenBank/DDBJ whole genome shotgun (WGS) entry which is preliminary data.</text>
</comment>
<dbReference type="GO" id="GO:0016226">
    <property type="term" value="P:iron-sulfur cluster assembly"/>
    <property type="evidence" value="ECO:0007669"/>
    <property type="project" value="UniProtKB-UniRule"/>
</dbReference>
<evidence type="ECO:0000259" key="3">
    <source>
        <dbReference type="Pfam" id="PF14500"/>
    </source>
</evidence>
<name>A0A167TV11_9HYPO</name>
<feature type="region of interest" description="Disordered" evidence="2">
    <location>
        <begin position="515"/>
        <end position="536"/>
    </location>
</feature>
<evidence type="ECO:0000313" key="5">
    <source>
        <dbReference type="Proteomes" id="UP000076874"/>
    </source>
</evidence>
<dbReference type="EMBL" id="AZHD01000008">
    <property type="protein sequence ID" value="OAA60978.1"/>
    <property type="molecule type" value="Genomic_DNA"/>
</dbReference>
<dbReference type="AlphaFoldDB" id="A0A167TV11"/>
<protein>
    <recommendedName>
        <fullName evidence="1">MMS19 nucleotide excision repair protein</fullName>
    </recommendedName>
</protein>
<dbReference type="InterPro" id="IPR039920">
    <property type="entry name" value="MMS19"/>
</dbReference>
<dbReference type="Pfam" id="PF14500">
    <property type="entry name" value="MMS19_N"/>
    <property type="match status" value="1"/>
</dbReference>
<feature type="compositionally biased region" description="Pro residues" evidence="2">
    <location>
        <begin position="521"/>
        <end position="536"/>
    </location>
</feature>
<proteinExistence type="inferred from homology"/>
<organism evidence="4 5">
    <name type="scientific">Niveomyces insectorum RCEF 264</name>
    <dbReference type="NCBI Taxonomy" id="1081102"/>
    <lineage>
        <taxon>Eukaryota</taxon>
        <taxon>Fungi</taxon>
        <taxon>Dikarya</taxon>
        <taxon>Ascomycota</taxon>
        <taxon>Pezizomycotina</taxon>
        <taxon>Sordariomycetes</taxon>
        <taxon>Hypocreomycetidae</taxon>
        <taxon>Hypocreales</taxon>
        <taxon>Cordycipitaceae</taxon>
        <taxon>Niveomyces</taxon>
    </lineage>
</organism>
<dbReference type="GO" id="GO:0097361">
    <property type="term" value="C:cytosolic [4Fe-4S] assembly targeting complex"/>
    <property type="evidence" value="ECO:0007669"/>
    <property type="project" value="UniProtKB-UniRule"/>
</dbReference>
<comment type="subcellular location">
    <subcellularLocation>
        <location evidence="1">Nucleus</location>
    </subcellularLocation>
</comment>
<dbReference type="GO" id="GO:0006281">
    <property type="term" value="P:DNA repair"/>
    <property type="evidence" value="ECO:0007669"/>
    <property type="project" value="UniProtKB-UniRule"/>
</dbReference>